<feature type="transmembrane region" description="Helical" evidence="7">
    <location>
        <begin position="114"/>
        <end position="133"/>
    </location>
</feature>
<evidence type="ECO:0000313" key="8">
    <source>
        <dbReference type="EMBL" id="MEN3152308.1"/>
    </source>
</evidence>
<protein>
    <submittedName>
        <fullName evidence="8">Lipopolysaccharide biosynthesis protein</fullName>
    </submittedName>
</protein>
<feature type="transmembrane region" description="Helical" evidence="7">
    <location>
        <begin position="287"/>
        <end position="307"/>
    </location>
</feature>
<gene>
    <name evidence="8" type="ORF">ABDD91_05670</name>
</gene>
<dbReference type="Pfam" id="PF13440">
    <property type="entry name" value="Polysacc_synt_3"/>
    <property type="match status" value="1"/>
</dbReference>
<keyword evidence="4 7" id="KW-0812">Transmembrane</keyword>
<evidence type="ECO:0000256" key="7">
    <source>
        <dbReference type="SAM" id="Phobius"/>
    </source>
</evidence>
<evidence type="ECO:0000256" key="2">
    <source>
        <dbReference type="ARBA" id="ARBA00007430"/>
    </source>
</evidence>
<dbReference type="CDD" id="cd13127">
    <property type="entry name" value="MATE_tuaB_like"/>
    <property type="match status" value="1"/>
</dbReference>
<dbReference type="GO" id="GO:0005886">
    <property type="term" value="C:plasma membrane"/>
    <property type="evidence" value="ECO:0007669"/>
    <property type="project" value="UniProtKB-SubCell"/>
</dbReference>
<feature type="transmembrane region" description="Helical" evidence="7">
    <location>
        <begin position="423"/>
        <end position="440"/>
    </location>
</feature>
<feature type="transmembrane region" description="Helical" evidence="7">
    <location>
        <begin position="145"/>
        <end position="167"/>
    </location>
</feature>
<dbReference type="RefSeq" id="WP_221832787.1">
    <property type="nucleotide sequence ID" value="NZ_JBDIVD010000001.1"/>
</dbReference>
<dbReference type="EMBL" id="JBDIVD010000001">
    <property type="protein sequence ID" value="MEN3152308.1"/>
    <property type="molecule type" value="Genomic_DNA"/>
</dbReference>
<evidence type="ECO:0000256" key="5">
    <source>
        <dbReference type="ARBA" id="ARBA00022989"/>
    </source>
</evidence>
<dbReference type="AlphaFoldDB" id="A0ABD5KMC9"/>
<comment type="similarity">
    <text evidence="2">Belongs to the polysaccharide synthase family.</text>
</comment>
<evidence type="ECO:0000313" key="9">
    <source>
        <dbReference type="Proteomes" id="UP001418804"/>
    </source>
</evidence>
<evidence type="ECO:0000256" key="3">
    <source>
        <dbReference type="ARBA" id="ARBA00022475"/>
    </source>
</evidence>
<evidence type="ECO:0000256" key="1">
    <source>
        <dbReference type="ARBA" id="ARBA00004651"/>
    </source>
</evidence>
<keyword evidence="6 7" id="KW-0472">Membrane</keyword>
<dbReference type="Proteomes" id="UP001418804">
    <property type="component" value="Unassembled WGS sequence"/>
</dbReference>
<dbReference type="PANTHER" id="PTHR30250:SF10">
    <property type="entry name" value="LIPOPOLYSACCHARIDE BIOSYNTHESIS PROTEIN WZXC"/>
    <property type="match status" value="1"/>
</dbReference>
<sequence>MSVLNLNNELKNGILISAIGKYSNLIIQFILLAILSRLLTPHEFGVVAIVNVFLVFFTMLIDMGIGPAIIQNKTLTDQQVNSIFSFTILLSIILSILFALMAKPIALFYNNTHLFSVSLIMSLALLTSGLNMVPQSILLKQKRFLEVNFAQVFSSLLSGIVGCVLAFNNFSYYALIVSVIVKNTAMFVIIFHKAKLKVTRKIEKKDLKAIYSFSKNQFLFNLINYFSRNLDNILIGKFISTSALAYYDKAYTLSLYPNQILTNVITPVVQPIMSEYEDQKDIIKKTYLSLSKILALLGMPLTVFLVFSSKEIIYILFGLQWGGSIEIFKILAISVWIQMILSSTGAIFQSTNRSDLLLISGILSAILNVGSILVGIWTGKIEYLAIILVVSFSINFIQANYLLMIKVFQSQQLEFYKNLLEPFLISIMVFVPLFAIQIFMHNYPLFFVFVIKSLISLIVFIIGMNLTGNMNFIKGILKRGKDEIN</sequence>
<feature type="transmembrane region" description="Helical" evidence="7">
    <location>
        <begin position="356"/>
        <end position="377"/>
    </location>
</feature>
<evidence type="ECO:0000256" key="4">
    <source>
        <dbReference type="ARBA" id="ARBA00022692"/>
    </source>
</evidence>
<evidence type="ECO:0000256" key="6">
    <source>
        <dbReference type="ARBA" id="ARBA00023136"/>
    </source>
</evidence>
<accession>A0ABD5KMC9</accession>
<keyword evidence="3" id="KW-1003">Cell membrane</keyword>
<feature type="transmembrane region" description="Helical" evidence="7">
    <location>
        <begin position="46"/>
        <end position="70"/>
    </location>
</feature>
<comment type="caution">
    <text evidence="8">The sequence shown here is derived from an EMBL/GenBank/DDBJ whole genome shotgun (WGS) entry which is preliminary data.</text>
</comment>
<organism evidence="8 9">
    <name type="scientific">Priestia aryabhattai</name>
    <name type="common">Bacillus aryabhattai</name>
    <dbReference type="NCBI Taxonomy" id="412384"/>
    <lineage>
        <taxon>Bacteria</taxon>
        <taxon>Bacillati</taxon>
        <taxon>Bacillota</taxon>
        <taxon>Bacilli</taxon>
        <taxon>Bacillales</taxon>
        <taxon>Bacillaceae</taxon>
        <taxon>Priestia</taxon>
    </lineage>
</organism>
<feature type="transmembrane region" description="Helical" evidence="7">
    <location>
        <begin position="446"/>
        <end position="468"/>
    </location>
</feature>
<feature type="transmembrane region" description="Helical" evidence="7">
    <location>
        <begin position="12"/>
        <end position="34"/>
    </location>
</feature>
<feature type="transmembrane region" description="Helical" evidence="7">
    <location>
        <begin position="383"/>
        <end position="403"/>
    </location>
</feature>
<dbReference type="PANTHER" id="PTHR30250">
    <property type="entry name" value="PST FAMILY PREDICTED COLANIC ACID TRANSPORTER"/>
    <property type="match status" value="1"/>
</dbReference>
<dbReference type="InterPro" id="IPR050833">
    <property type="entry name" value="Poly_Biosynth_Transport"/>
</dbReference>
<feature type="transmembrane region" description="Helical" evidence="7">
    <location>
        <begin position="327"/>
        <end position="349"/>
    </location>
</feature>
<reference evidence="8 9" key="1">
    <citation type="submission" date="2024-05" db="EMBL/GenBank/DDBJ databases">
        <title>The mechanism of isolation and screening of efficient mineral weathering bacteria priestia aryabhattai c4-10 with weathered biotite.</title>
        <authorList>
            <person name="Yang S."/>
        </authorList>
    </citation>
    <scope>NUCLEOTIDE SEQUENCE [LARGE SCALE GENOMIC DNA]</scope>
    <source>
        <strain evidence="8 9">C4-10</strain>
    </source>
</reference>
<proteinExistence type="inferred from homology"/>
<keyword evidence="5 7" id="KW-1133">Transmembrane helix</keyword>
<feature type="transmembrane region" description="Helical" evidence="7">
    <location>
        <begin position="82"/>
        <end position="102"/>
    </location>
</feature>
<reference evidence="8 9" key="2">
    <citation type="submission" date="2024-05" db="EMBL/GenBank/DDBJ databases">
        <authorList>
            <person name="Zheng X."/>
        </authorList>
    </citation>
    <scope>NUCLEOTIDE SEQUENCE [LARGE SCALE GENOMIC DNA]</scope>
    <source>
        <strain evidence="8 9">C4-10</strain>
    </source>
</reference>
<comment type="subcellular location">
    <subcellularLocation>
        <location evidence="1">Cell membrane</location>
        <topology evidence="1">Multi-pass membrane protein</topology>
    </subcellularLocation>
</comment>
<name>A0ABD5KMC9_PRIAR</name>
<feature type="transmembrane region" description="Helical" evidence="7">
    <location>
        <begin position="173"/>
        <end position="191"/>
    </location>
</feature>